<feature type="transmembrane region" description="Helical" evidence="1">
    <location>
        <begin position="74"/>
        <end position="97"/>
    </location>
</feature>
<keyword evidence="3" id="KW-1185">Reference proteome</keyword>
<evidence type="ECO:0000313" key="3">
    <source>
        <dbReference type="Proteomes" id="UP001621418"/>
    </source>
</evidence>
<sequence length="152" mass="14103">MPLTFELAGRSIPFAADISDSTLRLTADQAQSAALGLAPVSPVPAETPVAAGVTAIDGPSTEGRQRDIPGAIELGRVIGAAVGGAIGFAAGCLLGGLGTGAAVGATTAGILAIAGAIVGCATAGVSFVQVGSVAGSALGGGVGAVVGTLLPA</sequence>
<dbReference type="EMBL" id="CP109527">
    <property type="protein sequence ID" value="WTY38534.1"/>
    <property type="molecule type" value="Genomic_DNA"/>
</dbReference>
<keyword evidence="1" id="KW-1133">Transmembrane helix</keyword>
<keyword evidence="1" id="KW-0472">Membrane</keyword>
<evidence type="ECO:0000313" key="2">
    <source>
        <dbReference type="EMBL" id="WTY38534.1"/>
    </source>
</evidence>
<reference evidence="2 3" key="1">
    <citation type="submission" date="2022-10" db="EMBL/GenBank/DDBJ databases">
        <title>The complete genomes of actinobacterial strains from the NBC collection.</title>
        <authorList>
            <person name="Joergensen T.S."/>
            <person name="Alvarez Arevalo M."/>
            <person name="Sterndorff E.B."/>
            <person name="Faurdal D."/>
            <person name="Vuksanovic O."/>
            <person name="Mourched A.-S."/>
            <person name="Charusanti P."/>
            <person name="Shaw S."/>
            <person name="Blin K."/>
            <person name="Weber T."/>
        </authorList>
    </citation>
    <scope>NUCLEOTIDE SEQUENCE [LARGE SCALE GENOMIC DNA]</scope>
    <source>
        <strain evidence="2 3">NBC_01413</strain>
    </source>
</reference>
<dbReference type="RefSeq" id="WP_405150464.1">
    <property type="nucleotide sequence ID" value="NZ_CP109527.1"/>
</dbReference>
<gene>
    <name evidence="2" type="ORF">OG308_12200</name>
</gene>
<feature type="transmembrane region" description="Helical" evidence="1">
    <location>
        <begin position="103"/>
        <end position="128"/>
    </location>
</feature>
<keyword evidence="1" id="KW-0812">Transmembrane</keyword>
<proteinExistence type="predicted"/>
<accession>A0ABZ1NFL2</accession>
<organism evidence="2 3">
    <name type="scientific">Nocardia salmonicida</name>
    <dbReference type="NCBI Taxonomy" id="53431"/>
    <lineage>
        <taxon>Bacteria</taxon>
        <taxon>Bacillati</taxon>
        <taxon>Actinomycetota</taxon>
        <taxon>Actinomycetes</taxon>
        <taxon>Mycobacteriales</taxon>
        <taxon>Nocardiaceae</taxon>
        <taxon>Nocardia</taxon>
    </lineage>
</organism>
<protein>
    <submittedName>
        <fullName evidence="2">Uncharacterized protein</fullName>
    </submittedName>
</protein>
<name>A0ABZ1NFL2_9NOCA</name>
<evidence type="ECO:0000256" key="1">
    <source>
        <dbReference type="SAM" id="Phobius"/>
    </source>
</evidence>
<dbReference type="Proteomes" id="UP001621418">
    <property type="component" value="Chromosome"/>
</dbReference>